<feature type="transmembrane region" description="Helical" evidence="14">
    <location>
        <begin position="238"/>
        <end position="258"/>
    </location>
</feature>
<evidence type="ECO:0000256" key="2">
    <source>
        <dbReference type="ARBA" id="ARBA00006434"/>
    </source>
</evidence>
<feature type="transmembrane region" description="Helical" evidence="14">
    <location>
        <begin position="74"/>
        <end position="99"/>
    </location>
</feature>
<dbReference type="InterPro" id="IPR001734">
    <property type="entry name" value="Na/solute_symporter"/>
</dbReference>
<keyword evidence="7 14" id="KW-1133">Transmembrane helix</keyword>
<feature type="transmembrane region" description="Helical" evidence="14">
    <location>
        <begin position="385"/>
        <end position="403"/>
    </location>
</feature>
<comment type="subcellular location">
    <subcellularLocation>
        <location evidence="1">Cell membrane</location>
        <topology evidence="1">Multi-pass membrane protein</topology>
    </subcellularLocation>
</comment>
<dbReference type="EMBL" id="PDEP01000015">
    <property type="protein sequence ID" value="PEN05200.1"/>
    <property type="molecule type" value="Genomic_DNA"/>
</dbReference>
<feature type="transmembrane region" description="Helical" evidence="14">
    <location>
        <begin position="415"/>
        <end position="434"/>
    </location>
</feature>
<keyword evidence="5 14" id="KW-0812">Transmembrane</keyword>
<evidence type="ECO:0000256" key="14">
    <source>
        <dbReference type="SAM" id="Phobius"/>
    </source>
</evidence>
<dbReference type="InterPro" id="IPR038377">
    <property type="entry name" value="Na/Glc_symporter_sf"/>
</dbReference>
<evidence type="ECO:0000313" key="15">
    <source>
        <dbReference type="EMBL" id="PEN05200.1"/>
    </source>
</evidence>
<reference evidence="15 16" key="1">
    <citation type="submission" date="2017-10" db="EMBL/GenBank/DDBJ databases">
        <title>Draft genome of Longimonas halophila.</title>
        <authorList>
            <person name="Goh K.M."/>
            <person name="Shamsir M.S."/>
            <person name="Lim S.W."/>
        </authorList>
    </citation>
    <scope>NUCLEOTIDE SEQUENCE [LARGE SCALE GENOMIC DNA]</scope>
    <source>
        <strain evidence="15 16">KCTC 42399</strain>
    </source>
</reference>
<keyword evidence="16" id="KW-1185">Reference proteome</keyword>
<dbReference type="AlphaFoldDB" id="A0A2H3NXR9"/>
<comment type="caution">
    <text evidence="15">The sequence shown here is derived from an EMBL/GenBank/DDBJ whole genome shotgun (WGS) entry which is preliminary data.</text>
</comment>
<keyword evidence="8" id="KW-0915">Sodium</keyword>
<accession>A0A2H3NXR9</accession>
<evidence type="ECO:0000256" key="1">
    <source>
        <dbReference type="ARBA" id="ARBA00004651"/>
    </source>
</evidence>
<evidence type="ECO:0000256" key="12">
    <source>
        <dbReference type="ARBA" id="ARBA00033708"/>
    </source>
</evidence>
<dbReference type="GO" id="GO:0015293">
    <property type="term" value="F:symporter activity"/>
    <property type="evidence" value="ECO:0007669"/>
    <property type="project" value="UniProtKB-KW"/>
</dbReference>
<evidence type="ECO:0000256" key="9">
    <source>
        <dbReference type="ARBA" id="ARBA00023065"/>
    </source>
</evidence>
<evidence type="ECO:0000256" key="6">
    <source>
        <dbReference type="ARBA" id="ARBA00022847"/>
    </source>
</evidence>
<dbReference type="PANTHER" id="PTHR48086:SF3">
    <property type="entry name" value="SODIUM_PROLINE SYMPORTER"/>
    <property type="match status" value="1"/>
</dbReference>
<dbReference type="RefSeq" id="WP_098063150.1">
    <property type="nucleotide sequence ID" value="NZ_PDEP01000015.1"/>
</dbReference>
<gene>
    <name evidence="15" type="ORF">CRI93_13385</name>
</gene>
<feature type="transmembrane region" description="Helical" evidence="14">
    <location>
        <begin position="279"/>
        <end position="299"/>
    </location>
</feature>
<feature type="transmembrane region" description="Helical" evidence="14">
    <location>
        <begin position="470"/>
        <end position="490"/>
    </location>
</feature>
<feature type="transmembrane region" description="Helical" evidence="14">
    <location>
        <begin position="193"/>
        <end position="212"/>
    </location>
</feature>
<feature type="transmembrane region" description="Helical" evidence="14">
    <location>
        <begin position="162"/>
        <end position="181"/>
    </location>
</feature>
<evidence type="ECO:0000256" key="7">
    <source>
        <dbReference type="ARBA" id="ARBA00022989"/>
    </source>
</evidence>
<keyword evidence="4" id="KW-1003">Cell membrane</keyword>
<keyword evidence="9" id="KW-0406">Ion transport</keyword>
<evidence type="ECO:0000256" key="10">
    <source>
        <dbReference type="ARBA" id="ARBA00023136"/>
    </source>
</evidence>
<dbReference type="Proteomes" id="UP000221024">
    <property type="component" value="Unassembled WGS sequence"/>
</dbReference>
<name>A0A2H3NXR9_9BACT</name>
<keyword evidence="11" id="KW-0739">Sodium transport</keyword>
<dbReference type="Gene3D" id="1.20.1730.10">
    <property type="entry name" value="Sodium/glucose cotransporter"/>
    <property type="match status" value="1"/>
</dbReference>
<feature type="transmembrane region" description="Helical" evidence="14">
    <location>
        <begin position="128"/>
        <end position="150"/>
    </location>
</feature>
<feature type="transmembrane region" description="Helical" evidence="14">
    <location>
        <begin position="50"/>
        <end position="68"/>
    </location>
</feature>
<feature type="transmembrane region" description="Helical" evidence="14">
    <location>
        <begin position="319"/>
        <end position="341"/>
    </location>
</feature>
<dbReference type="Pfam" id="PF00474">
    <property type="entry name" value="SSF"/>
    <property type="match status" value="1"/>
</dbReference>
<evidence type="ECO:0000256" key="13">
    <source>
        <dbReference type="RuleBase" id="RU362091"/>
    </source>
</evidence>
<keyword evidence="3" id="KW-0813">Transport</keyword>
<feature type="transmembrane region" description="Helical" evidence="14">
    <location>
        <begin position="12"/>
        <end position="29"/>
    </location>
</feature>
<keyword evidence="10 14" id="KW-0472">Membrane</keyword>
<evidence type="ECO:0000256" key="5">
    <source>
        <dbReference type="ARBA" id="ARBA00022692"/>
    </source>
</evidence>
<evidence type="ECO:0000256" key="4">
    <source>
        <dbReference type="ARBA" id="ARBA00022475"/>
    </source>
</evidence>
<dbReference type="GO" id="GO:0006814">
    <property type="term" value="P:sodium ion transport"/>
    <property type="evidence" value="ECO:0007669"/>
    <property type="project" value="UniProtKB-KW"/>
</dbReference>
<dbReference type="GO" id="GO:0005886">
    <property type="term" value="C:plasma membrane"/>
    <property type="evidence" value="ECO:0007669"/>
    <property type="project" value="UniProtKB-SubCell"/>
</dbReference>
<protein>
    <submittedName>
        <fullName evidence="15">Sodium:solute symporter</fullName>
    </submittedName>
</protein>
<dbReference type="PROSITE" id="PS50283">
    <property type="entry name" value="NA_SOLUT_SYMP_3"/>
    <property type="match status" value="1"/>
</dbReference>
<dbReference type="OrthoDB" id="1400010at2"/>
<evidence type="ECO:0000256" key="11">
    <source>
        <dbReference type="ARBA" id="ARBA00023201"/>
    </source>
</evidence>
<feature type="transmembrane region" description="Helical" evidence="14">
    <location>
        <begin position="441"/>
        <end position="458"/>
    </location>
</feature>
<keyword evidence="6" id="KW-0769">Symport</keyword>
<sequence length="509" mass="54372">MDLSAFGETGFAWIFFGIYLVLVSLAAFVGIKKMSGFASFSVGSRNVSPVFVGMSLAANLTSAATFIINPGLIYLYGVSGVLGYAVAMPLGVFVGLIVFSKAFRTVGDEVTALTVPQWIGDRFNDRRLTIFFAVASLLQIAFLVLITVGLSRVLASVLGVDVFLAMAFVIIFPLIYIMFGGASAHTLTNSAQAMIMMVVAVILLVSGAPYFADGISGFLGQLADIDPVLAQPTNPESLLFRDYFEVLACNFLIGIAIINQPHVMSKALYLKSARDVNKYLVSGILVLILFFAVILVGLYARLLMPEAASMMPDEVVPTYIVEVFGPFVRAVILIGLVAAGFSTMEGLLVALSTIFSNDVYRVIAKRAGTLSDDEIEARSVRYSRYFLIALAPVVALISYGQITNPELSVAILGQNGVYALFSATFVPILFGIFARGVPKTVVLVSATTALVVHFGMYYGEITMYANNPAVPATAALLTSTAVALMGYWIWGQPALPDPTEEATEAEAGA</sequence>
<dbReference type="InterPro" id="IPR050277">
    <property type="entry name" value="Sodium:Solute_Symporter"/>
</dbReference>
<evidence type="ECO:0000256" key="3">
    <source>
        <dbReference type="ARBA" id="ARBA00022448"/>
    </source>
</evidence>
<comment type="similarity">
    <text evidence="2 13">Belongs to the sodium:solute symporter (SSF) (TC 2.A.21) family.</text>
</comment>
<comment type="catalytic activity">
    <reaction evidence="12">
        <text>L-proline(in) + Na(+)(in) = L-proline(out) + Na(+)(out)</text>
        <dbReference type="Rhea" id="RHEA:28967"/>
        <dbReference type="ChEBI" id="CHEBI:29101"/>
        <dbReference type="ChEBI" id="CHEBI:60039"/>
    </reaction>
</comment>
<proteinExistence type="inferred from homology"/>
<evidence type="ECO:0000313" key="16">
    <source>
        <dbReference type="Proteomes" id="UP000221024"/>
    </source>
</evidence>
<dbReference type="PANTHER" id="PTHR48086">
    <property type="entry name" value="SODIUM/PROLINE SYMPORTER-RELATED"/>
    <property type="match status" value="1"/>
</dbReference>
<organism evidence="15 16">
    <name type="scientific">Longimonas halophila</name>
    <dbReference type="NCBI Taxonomy" id="1469170"/>
    <lineage>
        <taxon>Bacteria</taxon>
        <taxon>Pseudomonadati</taxon>
        <taxon>Rhodothermota</taxon>
        <taxon>Rhodothermia</taxon>
        <taxon>Rhodothermales</taxon>
        <taxon>Salisaetaceae</taxon>
        <taxon>Longimonas</taxon>
    </lineage>
</organism>
<evidence type="ECO:0000256" key="8">
    <source>
        <dbReference type="ARBA" id="ARBA00023053"/>
    </source>
</evidence>